<reference evidence="1 2" key="1">
    <citation type="submission" date="2016-05" db="EMBL/GenBank/DDBJ databases">
        <title>Microbial solvent formation.</title>
        <authorList>
            <person name="Poehlein A."/>
            <person name="Montoya Solano J.D."/>
            <person name="Flitsch S."/>
            <person name="Krabben P."/>
            <person name="Duerre P."/>
            <person name="Daniel R."/>
        </authorList>
    </citation>
    <scope>NUCLEOTIDE SEQUENCE [LARGE SCALE GENOMIC DNA]</scope>
    <source>
        <strain evidence="1 2">DSM 2619</strain>
    </source>
</reference>
<sequence>MKYKCDNHIMDENGEKFFIRDNVNIESDKGCFTGEITLITGKGIYLGDKYARADLITAIKLNSRKRKGIPVSEKYIIDTLDPLNVTVKEKYTPKPKTKENGEMEYFEPQWKAISYHPNVELAYKSIVNEELNVSCGSTTELVEKIKELKEFKKKINL</sequence>
<protein>
    <submittedName>
        <fullName evidence="1">Uncharacterized protein</fullName>
    </submittedName>
</protein>
<evidence type="ECO:0000313" key="2">
    <source>
        <dbReference type="Proteomes" id="UP000190890"/>
    </source>
</evidence>
<dbReference type="OrthoDB" id="3035824at2"/>
<proteinExistence type="predicted"/>
<dbReference type="Proteomes" id="UP000190890">
    <property type="component" value="Unassembled WGS sequence"/>
</dbReference>
<dbReference type="RefSeq" id="WP_077845624.1">
    <property type="nucleotide sequence ID" value="NZ_LZZM01000020.1"/>
</dbReference>
<dbReference type="EMBL" id="LZZM01000020">
    <property type="protein sequence ID" value="OOM82308.1"/>
    <property type="molecule type" value="Genomic_DNA"/>
</dbReference>
<dbReference type="AlphaFoldDB" id="A0A1S8TX25"/>
<keyword evidence="2" id="KW-1185">Reference proteome</keyword>
<comment type="caution">
    <text evidence="1">The sequence shown here is derived from an EMBL/GenBank/DDBJ whole genome shotgun (WGS) entry which is preliminary data.</text>
</comment>
<name>A0A1S8TX25_9CLOT</name>
<accession>A0A1S8TX25</accession>
<organism evidence="1 2">
    <name type="scientific">Clostridium puniceum</name>
    <dbReference type="NCBI Taxonomy" id="29367"/>
    <lineage>
        <taxon>Bacteria</taxon>
        <taxon>Bacillati</taxon>
        <taxon>Bacillota</taxon>
        <taxon>Clostridia</taxon>
        <taxon>Eubacteriales</taxon>
        <taxon>Clostridiaceae</taxon>
        <taxon>Clostridium</taxon>
    </lineage>
</organism>
<gene>
    <name evidence="1" type="ORF">CLPUN_03090</name>
</gene>
<evidence type="ECO:0000313" key="1">
    <source>
        <dbReference type="EMBL" id="OOM82308.1"/>
    </source>
</evidence>